<feature type="signal peptide" evidence="1">
    <location>
        <begin position="1"/>
        <end position="25"/>
    </location>
</feature>
<evidence type="ECO:0000256" key="1">
    <source>
        <dbReference type="SAM" id="SignalP"/>
    </source>
</evidence>
<gene>
    <name evidence="3" type="ORF">AN963_01535</name>
</gene>
<feature type="domain" description="SLH" evidence="2">
    <location>
        <begin position="25"/>
        <end position="88"/>
    </location>
</feature>
<keyword evidence="1" id="KW-0732">Signal</keyword>
<dbReference type="PROSITE" id="PS51272">
    <property type="entry name" value="SLH"/>
    <property type="match status" value="2"/>
</dbReference>
<keyword evidence="4" id="KW-1185">Reference proteome</keyword>
<sequence length="219" mass="24205">MKARKLMALPIVALLTLSFGQQSFAATTPFTDLNHVAAKEKIIALQEKGYVHGVDANRYMPEAVMTAAQGIQLIVNALSLEADPTQTGKPTLNVDPGEWYADVLQIAIQNGIELPADFDPNKSWTREEFIHQLMVGMEKKNHLPMIKIAPVEFADSDELTVEYQGAIQRAIVLKIVQLDADRKLHPKEELTRADAAELIYHALEYLQAHPGPAADTPKS</sequence>
<evidence type="ECO:0000313" key="4">
    <source>
        <dbReference type="Proteomes" id="UP000051063"/>
    </source>
</evidence>
<proteinExistence type="predicted"/>
<feature type="chain" id="PRO_5045404221" description="SLH domain-containing protein" evidence="1">
    <location>
        <begin position="26"/>
        <end position="219"/>
    </location>
</feature>
<dbReference type="Proteomes" id="UP000051063">
    <property type="component" value="Unassembled WGS sequence"/>
</dbReference>
<name>A0ABR5NAE8_BRECH</name>
<evidence type="ECO:0000259" key="2">
    <source>
        <dbReference type="PROSITE" id="PS51272"/>
    </source>
</evidence>
<organism evidence="3 4">
    <name type="scientific">Brevibacillus choshinensis</name>
    <dbReference type="NCBI Taxonomy" id="54911"/>
    <lineage>
        <taxon>Bacteria</taxon>
        <taxon>Bacillati</taxon>
        <taxon>Bacillota</taxon>
        <taxon>Bacilli</taxon>
        <taxon>Bacillales</taxon>
        <taxon>Paenibacillaceae</taxon>
        <taxon>Brevibacillus</taxon>
    </lineage>
</organism>
<dbReference type="RefSeq" id="WP_055742803.1">
    <property type="nucleotide sequence ID" value="NZ_LJJB01000007.1"/>
</dbReference>
<protein>
    <recommendedName>
        <fullName evidence="2">SLH domain-containing protein</fullName>
    </recommendedName>
</protein>
<dbReference type="InterPro" id="IPR001119">
    <property type="entry name" value="SLH_dom"/>
</dbReference>
<evidence type="ECO:0000313" key="3">
    <source>
        <dbReference type="EMBL" id="KQL48518.1"/>
    </source>
</evidence>
<dbReference type="EMBL" id="LJJB01000007">
    <property type="protein sequence ID" value="KQL48518.1"/>
    <property type="molecule type" value="Genomic_DNA"/>
</dbReference>
<accession>A0ABR5NAE8</accession>
<feature type="domain" description="SLH" evidence="2">
    <location>
        <begin position="150"/>
        <end position="213"/>
    </location>
</feature>
<reference evidence="3 4" key="1">
    <citation type="submission" date="2015-09" db="EMBL/GenBank/DDBJ databases">
        <title>Genome sequencing project for genomic taxonomy and phylogenomics of Bacillus-like bacteria.</title>
        <authorList>
            <person name="Liu B."/>
            <person name="Wang J."/>
            <person name="Zhu Y."/>
            <person name="Liu G."/>
            <person name="Chen Q."/>
            <person name="Chen Z."/>
            <person name="Lan J."/>
            <person name="Che J."/>
            <person name="Ge C."/>
            <person name="Shi H."/>
            <person name="Pan Z."/>
            <person name="Liu X."/>
        </authorList>
    </citation>
    <scope>NUCLEOTIDE SEQUENCE [LARGE SCALE GENOMIC DNA]</scope>
    <source>
        <strain evidence="3 4">DSM 8552</strain>
    </source>
</reference>
<comment type="caution">
    <text evidence="3">The sequence shown here is derived from an EMBL/GenBank/DDBJ whole genome shotgun (WGS) entry which is preliminary data.</text>
</comment>
<dbReference type="Pfam" id="PF00395">
    <property type="entry name" value="SLH"/>
    <property type="match status" value="1"/>
</dbReference>